<dbReference type="AlphaFoldDB" id="A0A319D4X1"/>
<organism evidence="1 2">
    <name type="scientific">Aspergillus ellipticus CBS 707.79</name>
    <dbReference type="NCBI Taxonomy" id="1448320"/>
    <lineage>
        <taxon>Eukaryota</taxon>
        <taxon>Fungi</taxon>
        <taxon>Dikarya</taxon>
        <taxon>Ascomycota</taxon>
        <taxon>Pezizomycotina</taxon>
        <taxon>Eurotiomycetes</taxon>
        <taxon>Eurotiomycetidae</taxon>
        <taxon>Eurotiales</taxon>
        <taxon>Aspergillaceae</taxon>
        <taxon>Aspergillus</taxon>
        <taxon>Aspergillus subgen. Circumdati</taxon>
    </lineage>
</organism>
<name>A0A319D4X1_9EURO</name>
<accession>A0A319D4X1</accession>
<evidence type="ECO:0000313" key="1">
    <source>
        <dbReference type="EMBL" id="PYH92380.1"/>
    </source>
</evidence>
<gene>
    <name evidence="1" type="ORF">BO71DRAFT_410983</name>
</gene>
<dbReference type="Proteomes" id="UP000247810">
    <property type="component" value="Unassembled WGS sequence"/>
</dbReference>
<reference evidence="1 2" key="1">
    <citation type="submission" date="2018-02" db="EMBL/GenBank/DDBJ databases">
        <title>The genomes of Aspergillus section Nigri reveals drivers in fungal speciation.</title>
        <authorList>
            <consortium name="DOE Joint Genome Institute"/>
            <person name="Vesth T.C."/>
            <person name="Nybo J."/>
            <person name="Theobald S."/>
            <person name="Brandl J."/>
            <person name="Frisvad J.C."/>
            <person name="Nielsen K.F."/>
            <person name="Lyhne E.K."/>
            <person name="Kogle M.E."/>
            <person name="Kuo A."/>
            <person name="Riley R."/>
            <person name="Clum A."/>
            <person name="Nolan M."/>
            <person name="Lipzen A."/>
            <person name="Salamov A."/>
            <person name="Henrissat B."/>
            <person name="Wiebenga A."/>
            <person name="De vries R.P."/>
            <person name="Grigoriev I.V."/>
            <person name="Mortensen U.H."/>
            <person name="Andersen M.R."/>
            <person name="Baker S.E."/>
        </authorList>
    </citation>
    <scope>NUCLEOTIDE SEQUENCE [LARGE SCALE GENOMIC DNA]</scope>
    <source>
        <strain evidence="1 2">CBS 707.79</strain>
    </source>
</reference>
<keyword evidence="2" id="KW-1185">Reference proteome</keyword>
<dbReference type="OrthoDB" id="4961018at2759"/>
<evidence type="ECO:0000313" key="2">
    <source>
        <dbReference type="Proteomes" id="UP000247810"/>
    </source>
</evidence>
<protein>
    <submittedName>
        <fullName evidence="1">Uncharacterized protein</fullName>
    </submittedName>
</protein>
<feature type="non-terminal residue" evidence="1">
    <location>
        <position position="188"/>
    </location>
</feature>
<sequence>MAATLTFPSLPRFTPKANSPTFDEVAAKVDRIVGDNPTPDKYWAVQDQLTTEELAVLVDGAPAHNPIKTETQRSTYTDGAARALGSADAEDLLEKAANDAVAAAQEIDRGFLNLQSEIARIDVIHHSGFGGELTELKGRYDTILSESRDLAARLSAQTDIFDAQILPMVNRDDLTVDQKIMLVDWYIG</sequence>
<dbReference type="VEuPathDB" id="FungiDB:BO71DRAFT_410983"/>
<proteinExistence type="predicted"/>
<dbReference type="EMBL" id="KZ825917">
    <property type="protein sequence ID" value="PYH92380.1"/>
    <property type="molecule type" value="Genomic_DNA"/>
</dbReference>